<dbReference type="AlphaFoldDB" id="A0A7S3JP91"/>
<dbReference type="Gene3D" id="2.130.10.10">
    <property type="entry name" value="YVTN repeat-like/Quinoprotein amine dehydrogenase"/>
    <property type="match status" value="2"/>
</dbReference>
<evidence type="ECO:0000313" key="2">
    <source>
        <dbReference type="EMBL" id="CAE0360609.1"/>
    </source>
</evidence>
<feature type="compositionally biased region" description="Basic and acidic residues" evidence="1">
    <location>
        <begin position="37"/>
        <end position="51"/>
    </location>
</feature>
<gene>
    <name evidence="2" type="ORF">ALAG00032_LOCUS1339</name>
</gene>
<dbReference type="InterPro" id="IPR036322">
    <property type="entry name" value="WD40_repeat_dom_sf"/>
</dbReference>
<dbReference type="InterPro" id="IPR015943">
    <property type="entry name" value="WD40/YVTN_repeat-like_dom_sf"/>
</dbReference>
<dbReference type="SUPFAM" id="SSF50978">
    <property type="entry name" value="WD40 repeat-like"/>
    <property type="match status" value="1"/>
</dbReference>
<accession>A0A7S3JP91</accession>
<feature type="compositionally biased region" description="Acidic residues" evidence="1">
    <location>
        <begin position="52"/>
        <end position="63"/>
    </location>
</feature>
<organism evidence="2">
    <name type="scientific">Aureoumbra lagunensis</name>
    <dbReference type="NCBI Taxonomy" id="44058"/>
    <lineage>
        <taxon>Eukaryota</taxon>
        <taxon>Sar</taxon>
        <taxon>Stramenopiles</taxon>
        <taxon>Ochrophyta</taxon>
        <taxon>Pelagophyceae</taxon>
        <taxon>Pelagomonadales</taxon>
        <taxon>Aureoumbra</taxon>
    </lineage>
</organism>
<name>A0A7S3JP91_9STRA</name>
<feature type="region of interest" description="Disordered" evidence="1">
    <location>
        <begin position="1"/>
        <end position="63"/>
    </location>
</feature>
<dbReference type="GO" id="GO:0005868">
    <property type="term" value="C:cytoplasmic dynein complex"/>
    <property type="evidence" value="ECO:0007669"/>
    <property type="project" value="InterPro"/>
</dbReference>
<evidence type="ECO:0008006" key="3">
    <source>
        <dbReference type="Google" id="ProtNLM"/>
    </source>
</evidence>
<dbReference type="GO" id="GO:0005929">
    <property type="term" value="C:cilium"/>
    <property type="evidence" value="ECO:0007669"/>
    <property type="project" value="GOC"/>
</dbReference>
<dbReference type="PANTHER" id="PTHR16022:SF0">
    <property type="entry name" value="CYTOPLASMIC DYNEIN 2 INTERMEDIATE CHAIN 1"/>
    <property type="match status" value="1"/>
</dbReference>
<evidence type="ECO:0000256" key="1">
    <source>
        <dbReference type="SAM" id="MobiDB-lite"/>
    </source>
</evidence>
<dbReference type="GO" id="GO:0045503">
    <property type="term" value="F:dynein light chain binding"/>
    <property type="evidence" value="ECO:0007669"/>
    <property type="project" value="InterPro"/>
</dbReference>
<protein>
    <recommendedName>
        <fullName evidence="3">WD repeat-containing protein 60</fullName>
    </recommendedName>
</protein>
<dbReference type="EMBL" id="HBIJ01001906">
    <property type="protein sequence ID" value="CAE0360609.1"/>
    <property type="molecule type" value="Transcribed_RNA"/>
</dbReference>
<proteinExistence type="predicted"/>
<reference evidence="2" key="1">
    <citation type="submission" date="2021-01" db="EMBL/GenBank/DDBJ databases">
        <authorList>
            <person name="Corre E."/>
            <person name="Pelletier E."/>
            <person name="Niang G."/>
            <person name="Scheremetjew M."/>
            <person name="Finn R."/>
            <person name="Kale V."/>
            <person name="Holt S."/>
            <person name="Cochrane G."/>
            <person name="Meng A."/>
            <person name="Brown T."/>
            <person name="Cohen L."/>
        </authorList>
    </citation>
    <scope>NUCLEOTIDE SEQUENCE</scope>
    <source>
        <strain evidence="2">CCMP1510</strain>
    </source>
</reference>
<dbReference type="InterPro" id="IPR042505">
    <property type="entry name" value="DYNC2I1"/>
</dbReference>
<dbReference type="PANTHER" id="PTHR16022">
    <property type="entry name" value="WD REPEAT DOMAIN 60"/>
    <property type="match status" value="1"/>
</dbReference>
<sequence>MKRVDTRTKTIARRALPASPTATDAGNIQVIHEQEEEQRMPIKQRSDRSLEEDADDEYDDYEDDFEEQEPVEMMQAVPKIEPSKKVISNLQPAKKSSGGSVKISQMEALQKAVKNENAVTAQRRKEMSLVANEIPQKAEAKNIQITESFGAKKKQAKNTIQRQAKYSMRPATSRSIQALDPRIKKARALRQKLQMSAERYVALDIAPLTPHQVYLQKLRAKDTNLREAATTHTRINVECSTDPIETKTKEMQFALGDDDTDFYNLMYHNKQKLQSAIPYQNVNNSQGRLSAFVLTAAPVIESLLLEKDENKHDDCNDDYVTKIGLEIQGTKGVITATARPTLLLVIENQQLSLWETNLQRKLATLHCEGEPTVATFATPHGSVVCAGIDTGTLLFWDLRTRTNAMVTQDACITTAAYAQDDNIGHRSTVVAIYPLLSDALPFDRNILRPTQIISLDDRGLLCTWMLTEATKADFENELSTLKLTQIRKLYTWASNPLAALGAAGRTFNKEIEHAPLEKIIAITGPGPLVIRAVPSQKDTNESFIICTRGSILRCSQYGNVPKPSAYYISTQALMQASYFTTRPLCIDISSLAQEFFLVGCDDGSCTLHSIDMEIPILRFTPAQLGTNCPVLDLAWSKHRPAVFFILYQDGSLAVYDLLQGNIPCSFIPGQVKINFDTESPTTQDSKQHDDDFFLDGLSIATPSIAGGPTPQIALSAGSKQHGFIAIQYDGSTCVRGLSKRALIPVEDELTKLRAAVEEAVNIFV</sequence>
<dbReference type="GO" id="GO:0045504">
    <property type="term" value="F:dynein heavy chain binding"/>
    <property type="evidence" value="ECO:0007669"/>
    <property type="project" value="InterPro"/>
</dbReference>
<dbReference type="GO" id="GO:0042073">
    <property type="term" value="P:intraciliary transport"/>
    <property type="evidence" value="ECO:0007669"/>
    <property type="project" value="InterPro"/>
</dbReference>